<reference evidence="1 2" key="1">
    <citation type="journal article" date="2019" name="Int. J. Syst. Evol. Microbiol.">
        <title>The Global Catalogue of Microorganisms (GCM) 10K type strain sequencing project: providing services to taxonomists for standard genome sequencing and annotation.</title>
        <authorList>
            <consortium name="The Broad Institute Genomics Platform"/>
            <consortium name="The Broad Institute Genome Sequencing Center for Infectious Disease"/>
            <person name="Wu L."/>
            <person name="Ma J."/>
        </authorList>
    </citation>
    <scope>NUCLEOTIDE SEQUENCE [LARGE SCALE GENOMIC DNA]</scope>
    <source>
        <strain evidence="1 2">JCM 14545</strain>
    </source>
</reference>
<evidence type="ECO:0000313" key="2">
    <source>
        <dbReference type="Proteomes" id="UP001501116"/>
    </source>
</evidence>
<dbReference type="EMBL" id="BAAANN010000047">
    <property type="protein sequence ID" value="GAA1987984.1"/>
    <property type="molecule type" value="Genomic_DNA"/>
</dbReference>
<evidence type="ECO:0000313" key="1">
    <source>
        <dbReference type="EMBL" id="GAA1987984.1"/>
    </source>
</evidence>
<protein>
    <submittedName>
        <fullName evidence="1">Uncharacterized protein</fullName>
    </submittedName>
</protein>
<gene>
    <name evidence="1" type="ORF">GCM10009754_77600</name>
</gene>
<dbReference type="Pfam" id="PF19952">
    <property type="entry name" value="DUF6414"/>
    <property type="match status" value="1"/>
</dbReference>
<proteinExistence type="predicted"/>
<sequence length="236" mass="26608">MTLRDYLYLDVDRVKSIAGQLDQGVEEGRSFSRRSSKKLALGWEKFLSFNSDTGSESITQRSMLDSLFPDLESSLEATHMRDISDEFANQEIDTYETIYNRCPEGSIVRLTAPGYLFDSNYLGNSLVNLSTAINGYQWFSYELVKAALEESGDNETVKEITNLNFLDSSPPEDRGSEHERTIHDFIPNLGYSADFLRAIIRTTRGVLPPGLNLLSFSSQSSGQMTASRRLQTSIRR</sequence>
<name>A0ABN2SK32_9PSEU</name>
<comment type="caution">
    <text evidence="1">The sequence shown here is derived from an EMBL/GenBank/DDBJ whole genome shotgun (WGS) entry which is preliminary data.</text>
</comment>
<accession>A0ABN2SK32</accession>
<dbReference type="Proteomes" id="UP001501116">
    <property type="component" value="Unassembled WGS sequence"/>
</dbReference>
<organism evidence="1 2">
    <name type="scientific">Amycolatopsis minnesotensis</name>
    <dbReference type="NCBI Taxonomy" id="337894"/>
    <lineage>
        <taxon>Bacteria</taxon>
        <taxon>Bacillati</taxon>
        <taxon>Actinomycetota</taxon>
        <taxon>Actinomycetes</taxon>
        <taxon>Pseudonocardiales</taxon>
        <taxon>Pseudonocardiaceae</taxon>
        <taxon>Amycolatopsis</taxon>
    </lineage>
</organism>
<dbReference type="InterPro" id="IPR045633">
    <property type="entry name" value="DUF6414"/>
</dbReference>
<keyword evidence="2" id="KW-1185">Reference proteome</keyword>